<reference evidence="1 2" key="1">
    <citation type="submission" date="2009-07" db="EMBL/GenBank/DDBJ databases">
        <authorList>
            <person name="Madupu R."/>
            <person name="Sebastian Y."/>
            <person name="Durkin A.S."/>
            <person name="Torralba M."/>
            <person name="Methe B."/>
            <person name="Sutton G.G."/>
            <person name="Strausberg R.L."/>
            <person name="Nelson K.E."/>
        </authorList>
    </citation>
    <scope>NUCLEOTIDE SEQUENCE [LARGE SCALE GENOMIC DNA]</scope>
    <source>
        <strain evidence="1 2">RM3268</strain>
    </source>
</reference>
<dbReference type="EMBL" id="ACYG01000024">
    <property type="protein sequence ID" value="EEV17637.1"/>
    <property type="molecule type" value="Genomic_DNA"/>
</dbReference>
<accession>C8PHM3</accession>
<gene>
    <name evidence="1" type="ORF">CAMGR0001_0468</name>
</gene>
<evidence type="ECO:0000313" key="2">
    <source>
        <dbReference type="Proteomes" id="UP000005709"/>
    </source>
</evidence>
<name>C8PHM3_9BACT</name>
<proteinExistence type="predicted"/>
<sequence>MLPKIRIFYLFINLCKSSKPPVTDVAQPTIAFAAYLMRPARYAARNESCARKISHAQNNCGMIEGRG</sequence>
<evidence type="ECO:0000313" key="1">
    <source>
        <dbReference type="EMBL" id="EEV17637.1"/>
    </source>
</evidence>
<dbReference type="Proteomes" id="UP000005709">
    <property type="component" value="Unassembled WGS sequence"/>
</dbReference>
<comment type="caution">
    <text evidence="1">The sequence shown here is derived from an EMBL/GenBank/DDBJ whole genome shotgun (WGS) entry which is preliminary data.</text>
</comment>
<keyword evidence="2" id="KW-1185">Reference proteome</keyword>
<protein>
    <submittedName>
        <fullName evidence="1">Uncharacterized protein</fullName>
    </submittedName>
</protein>
<dbReference type="AlphaFoldDB" id="C8PHM3"/>
<organism evidence="1 2">
    <name type="scientific">Campylobacter gracilis RM3268</name>
    <dbReference type="NCBI Taxonomy" id="553220"/>
    <lineage>
        <taxon>Bacteria</taxon>
        <taxon>Pseudomonadati</taxon>
        <taxon>Campylobacterota</taxon>
        <taxon>Epsilonproteobacteria</taxon>
        <taxon>Campylobacterales</taxon>
        <taxon>Campylobacteraceae</taxon>
        <taxon>Campylobacter</taxon>
    </lineage>
</organism>